<name>A0AAV4W1A9_CAEEX</name>
<protein>
    <submittedName>
        <fullName evidence="1">Uncharacterized protein</fullName>
    </submittedName>
</protein>
<reference evidence="1 2" key="1">
    <citation type="submission" date="2021-06" db="EMBL/GenBank/DDBJ databases">
        <title>Caerostris extrusa draft genome.</title>
        <authorList>
            <person name="Kono N."/>
            <person name="Arakawa K."/>
        </authorList>
    </citation>
    <scope>NUCLEOTIDE SEQUENCE [LARGE SCALE GENOMIC DNA]</scope>
</reference>
<feature type="non-terminal residue" evidence="1">
    <location>
        <position position="1"/>
    </location>
</feature>
<gene>
    <name evidence="1" type="ORF">CEXT_68191</name>
</gene>
<dbReference type="EMBL" id="BPLR01015428">
    <property type="protein sequence ID" value="GIY76033.1"/>
    <property type="molecule type" value="Genomic_DNA"/>
</dbReference>
<dbReference type="Proteomes" id="UP001054945">
    <property type="component" value="Unassembled WGS sequence"/>
</dbReference>
<sequence length="60" mass="6588">EGVASGEILRSCLKRRGCPLHAAVKGVDALTSHAKNYKRRIFEESGGYATNAARSTYRYT</sequence>
<evidence type="ECO:0000313" key="2">
    <source>
        <dbReference type="Proteomes" id="UP001054945"/>
    </source>
</evidence>
<proteinExistence type="predicted"/>
<organism evidence="1 2">
    <name type="scientific">Caerostris extrusa</name>
    <name type="common">Bark spider</name>
    <name type="synonym">Caerostris bankana</name>
    <dbReference type="NCBI Taxonomy" id="172846"/>
    <lineage>
        <taxon>Eukaryota</taxon>
        <taxon>Metazoa</taxon>
        <taxon>Ecdysozoa</taxon>
        <taxon>Arthropoda</taxon>
        <taxon>Chelicerata</taxon>
        <taxon>Arachnida</taxon>
        <taxon>Araneae</taxon>
        <taxon>Araneomorphae</taxon>
        <taxon>Entelegynae</taxon>
        <taxon>Araneoidea</taxon>
        <taxon>Araneidae</taxon>
        <taxon>Caerostris</taxon>
    </lineage>
</organism>
<dbReference type="AlphaFoldDB" id="A0AAV4W1A9"/>
<evidence type="ECO:0000313" key="1">
    <source>
        <dbReference type="EMBL" id="GIY76033.1"/>
    </source>
</evidence>
<comment type="caution">
    <text evidence="1">The sequence shown here is derived from an EMBL/GenBank/DDBJ whole genome shotgun (WGS) entry which is preliminary data.</text>
</comment>
<keyword evidence="2" id="KW-1185">Reference proteome</keyword>
<accession>A0AAV4W1A9</accession>